<gene>
    <name evidence="6" type="ORF">EV699_1217</name>
</gene>
<comment type="caution">
    <text evidence="6">The sequence shown here is derived from an EMBL/GenBank/DDBJ whole genome shotgun (WGS) entry which is preliminary data.</text>
</comment>
<dbReference type="GO" id="GO:0016485">
    <property type="term" value="P:protein processing"/>
    <property type="evidence" value="ECO:0007669"/>
    <property type="project" value="TreeGrafter"/>
</dbReference>
<proteinExistence type="inferred from homology"/>
<accession>A0A4R2KXZ0</accession>
<dbReference type="PANTHER" id="PTHR30302:SF1">
    <property type="entry name" value="HYDROGENASE 2 MATURATION PROTEASE"/>
    <property type="match status" value="1"/>
</dbReference>
<protein>
    <submittedName>
        <fullName evidence="6">Hydrogenase maturation protease</fullName>
    </submittedName>
</protein>
<dbReference type="Gene3D" id="3.40.50.1450">
    <property type="entry name" value="HybD-like"/>
    <property type="match status" value="1"/>
</dbReference>
<evidence type="ECO:0000256" key="1">
    <source>
        <dbReference type="ARBA" id="ARBA00006814"/>
    </source>
</evidence>
<organism evidence="6 7">
    <name type="scientific">Plasticicumulans lactativorans</name>
    <dbReference type="NCBI Taxonomy" id="1133106"/>
    <lineage>
        <taxon>Bacteria</taxon>
        <taxon>Pseudomonadati</taxon>
        <taxon>Pseudomonadota</taxon>
        <taxon>Gammaproteobacteria</taxon>
        <taxon>Candidatus Competibacteraceae</taxon>
        <taxon>Plasticicumulans</taxon>
    </lineage>
</organism>
<keyword evidence="7" id="KW-1185">Reference proteome</keyword>
<evidence type="ECO:0000313" key="7">
    <source>
        <dbReference type="Proteomes" id="UP000295765"/>
    </source>
</evidence>
<dbReference type="InterPro" id="IPR000671">
    <property type="entry name" value="Peptidase_A31"/>
</dbReference>
<comment type="similarity">
    <text evidence="1">Belongs to the peptidase A31 family.</text>
</comment>
<dbReference type="RefSeq" id="WP_165904183.1">
    <property type="nucleotide sequence ID" value="NZ_SLWY01000021.1"/>
</dbReference>
<dbReference type="PANTHER" id="PTHR30302">
    <property type="entry name" value="HYDROGENASE 1 MATURATION PROTEASE"/>
    <property type="match status" value="1"/>
</dbReference>
<dbReference type="GO" id="GO:0004190">
    <property type="term" value="F:aspartic-type endopeptidase activity"/>
    <property type="evidence" value="ECO:0007669"/>
    <property type="project" value="UniProtKB-KW"/>
</dbReference>
<dbReference type="Proteomes" id="UP000295765">
    <property type="component" value="Unassembled WGS sequence"/>
</dbReference>
<evidence type="ECO:0000256" key="2">
    <source>
        <dbReference type="ARBA" id="ARBA00022670"/>
    </source>
</evidence>
<evidence type="ECO:0000256" key="5">
    <source>
        <dbReference type="SAM" id="MobiDB-lite"/>
    </source>
</evidence>
<keyword evidence="3" id="KW-0064">Aspartyl protease</keyword>
<name>A0A4R2KXZ0_9GAMM</name>
<keyword evidence="2 6" id="KW-0645">Protease</keyword>
<evidence type="ECO:0000256" key="4">
    <source>
        <dbReference type="ARBA" id="ARBA00022801"/>
    </source>
</evidence>
<dbReference type="Pfam" id="PF01750">
    <property type="entry name" value="HycI"/>
    <property type="match status" value="1"/>
</dbReference>
<dbReference type="AlphaFoldDB" id="A0A4R2KXZ0"/>
<dbReference type="InterPro" id="IPR023430">
    <property type="entry name" value="Pept_HybD-like_dom_sf"/>
</dbReference>
<dbReference type="GO" id="GO:0008047">
    <property type="term" value="F:enzyme activator activity"/>
    <property type="evidence" value="ECO:0007669"/>
    <property type="project" value="InterPro"/>
</dbReference>
<feature type="region of interest" description="Disordered" evidence="5">
    <location>
        <begin position="148"/>
        <end position="167"/>
    </location>
</feature>
<evidence type="ECO:0000256" key="3">
    <source>
        <dbReference type="ARBA" id="ARBA00022750"/>
    </source>
</evidence>
<dbReference type="SUPFAM" id="SSF53163">
    <property type="entry name" value="HybD-like"/>
    <property type="match status" value="1"/>
</dbReference>
<dbReference type="EMBL" id="SLWY01000021">
    <property type="protein sequence ID" value="TCO78894.1"/>
    <property type="molecule type" value="Genomic_DNA"/>
</dbReference>
<dbReference type="NCBIfam" id="TIGR00072">
    <property type="entry name" value="hydrog_prot"/>
    <property type="match status" value="1"/>
</dbReference>
<reference evidence="6 7" key="1">
    <citation type="submission" date="2019-03" db="EMBL/GenBank/DDBJ databases">
        <title>Genomic Encyclopedia of Type Strains, Phase IV (KMG-IV): sequencing the most valuable type-strain genomes for metagenomic binning, comparative biology and taxonomic classification.</title>
        <authorList>
            <person name="Goeker M."/>
        </authorList>
    </citation>
    <scope>NUCLEOTIDE SEQUENCE [LARGE SCALE GENOMIC DNA]</scope>
    <source>
        <strain evidence="6 7">DSM 25287</strain>
    </source>
</reference>
<keyword evidence="4" id="KW-0378">Hydrolase</keyword>
<sequence length="167" mass="17070">MTLLLGIGVEARGDDGAGLAVARRVARRGVPGWTVELAPGEAGGLLARWEGWQRVVVVDAARAAQPPGTWLRLAASDPRLVTARGASTHGQGLAEAVRLARVLDRLPAELVLLAVCGERFERGAGLSAPVAAAVARLAARLATGRLPAPGVTPPALQGDGDDEAIDA</sequence>
<evidence type="ECO:0000313" key="6">
    <source>
        <dbReference type="EMBL" id="TCO78894.1"/>
    </source>
</evidence>